<sequence>MEAMFTEYAKQAMQEKLINCRTFEDDEERTEQEREKVRRKYEPELKRKINRARRLCWLGGITSQKMPIVNVR</sequence>
<reference evidence="1 2" key="1">
    <citation type="submission" date="2015-01" db="EMBL/GenBank/DDBJ databases">
        <title>Vibrio sp. C94 JCM 19241 whole genome shotgun sequence.</title>
        <authorList>
            <person name="Sawabe T."/>
            <person name="Meirelles P."/>
            <person name="Feng G."/>
            <person name="Sayaka M."/>
            <person name="Hattori M."/>
            <person name="Ohkuma M."/>
        </authorList>
    </citation>
    <scope>NUCLEOTIDE SEQUENCE [LARGE SCALE GENOMIC DNA]</scope>
    <source>
        <strain evidence="2">JCM 19241</strain>
    </source>
</reference>
<reference evidence="1 2" key="2">
    <citation type="submission" date="2015-01" db="EMBL/GenBank/DDBJ databases">
        <authorList>
            <consortium name="NBRP consortium"/>
            <person name="Sawabe T."/>
            <person name="Meirelles P."/>
            <person name="Feng G."/>
            <person name="Sayaka M."/>
            <person name="Hattori M."/>
            <person name="Ohkuma M."/>
        </authorList>
    </citation>
    <scope>NUCLEOTIDE SEQUENCE [LARGE SCALE GENOMIC DNA]</scope>
    <source>
        <strain evidence="2">JCM 19241</strain>
    </source>
</reference>
<evidence type="ECO:0000313" key="1">
    <source>
        <dbReference type="EMBL" id="GAM78120.1"/>
    </source>
</evidence>
<gene>
    <name evidence="1" type="ORF">JCM19241_4825</name>
</gene>
<dbReference type="EMBL" id="BBSC01000012">
    <property type="protein sequence ID" value="GAM78120.1"/>
    <property type="molecule type" value="Genomic_DNA"/>
</dbReference>
<proteinExistence type="predicted"/>
<evidence type="ECO:0000313" key="2">
    <source>
        <dbReference type="Proteomes" id="UP000031666"/>
    </source>
</evidence>
<dbReference type="Proteomes" id="UP000031666">
    <property type="component" value="Unassembled WGS sequence"/>
</dbReference>
<comment type="caution">
    <text evidence="1">The sequence shown here is derived from an EMBL/GenBank/DDBJ whole genome shotgun (WGS) entry which is preliminary data.</text>
</comment>
<dbReference type="AlphaFoldDB" id="A0A0B8QEP1"/>
<protein>
    <submittedName>
        <fullName evidence="1">Uncharacterized protein</fullName>
    </submittedName>
</protein>
<accession>A0A0B8QEP1</accession>
<organism evidence="1 2">
    <name type="scientific">Vibrio ishigakensis</name>
    <dbReference type="NCBI Taxonomy" id="1481914"/>
    <lineage>
        <taxon>Bacteria</taxon>
        <taxon>Pseudomonadati</taxon>
        <taxon>Pseudomonadota</taxon>
        <taxon>Gammaproteobacteria</taxon>
        <taxon>Vibrionales</taxon>
        <taxon>Vibrionaceae</taxon>
        <taxon>Vibrio</taxon>
    </lineage>
</organism>
<name>A0A0B8QEP1_9VIBR</name>
<dbReference type="STRING" id="1481914.JCM19241_4825"/>